<protein>
    <submittedName>
        <fullName evidence="2">Uncharacterized protein</fullName>
    </submittedName>
</protein>
<evidence type="ECO:0000313" key="3">
    <source>
        <dbReference type="Proteomes" id="UP001241092"/>
    </source>
</evidence>
<feature type="region of interest" description="Disordered" evidence="1">
    <location>
        <begin position="56"/>
        <end position="75"/>
    </location>
</feature>
<organism evidence="2 3">
    <name type="scientific">Mycolicibacterium mageritense</name>
    <name type="common">Mycobacterium mageritense</name>
    <dbReference type="NCBI Taxonomy" id="53462"/>
    <lineage>
        <taxon>Bacteria</taxon>
        <taxon>Bacillati</taxon>
        <taxon>Actinomycetota</taxon>
        <taxon>Actinomycetes</taxon>
        <taxon>Mycobacteriales</taxon>
        <taxon>Mycobacteriaceae</taxon>
        <taxon>Mycolicibacterium</taxon>
    </lineage>
</organism>
<sequence length="301" mass="32499">MAGSLVVSRTPFVSRAALPLDASGVVRVGKRRLAFINNRDPHALYEFSLKADGTQRRPVSRRPLRGLPDGSLTDPEGLAQIETDGLRQLVVASSLSARPGRFPTRDGLVRIRYTPEGELRGEAMTGFRRWLLSRYPSLAAAAQQLPDRGGLNIEGLAWDPVRCDLLLGVRSPTRDGQASVIRIHLDLAAPWTVAALQAGPITHIRSGTVPAQGVRDISYDPARGEFLVVLGRSAGGDRVPFELCTWSGNGAAAEVLRVEFESSMKPEGVAVFDIDGLRRVVIVDDAGGFATFRATDVPGWD</sequence>
<dbReference type="AlphaFoldDB" id="A0AAI8TNP5"/>
<name>A0AAI8TNP5_MYCME</name>
<proteinExistence type="predicted"/>
<dbReference type="EMBL" id="AP027452">
    <property type="protein sequence ID" value="BDY28098.1"/>
    <property type="molecule type" value="Genomic_DNA"/>
</dbReference>
<evidence type="ECO:0000256" key="1">
    <source>
        <dbReference type="SAM" id="MobiDB-lite"/>
    </source>
</evidence>
<evidence type="ECO:0000313" key="2">
    <source>
        <dbReference type="EMBL" id="BDY28098.1"/>
    </source>
</evidence>
<dbReference type="Proteomes" id="UP001241092">
    <property type="component" value="Chromosome"/>
</dbReference>
<dbReference type="RefSeq" id="WP_286214640.1">
    <property type="nucleotide sequence ID" value="NZ_AP027452.1"/>
</dbReference>
<reference evidence="2" key="1">
    <citation type="submission" date="2023-03" db="EMBL/GenBank/DDBJ databases">
        <title>Draft genome sequence of a Mycolicibacterium mageritense strain H4_3_1 isolated from a hybrid biological-inorganic system reactor.</title>
        <authorList>
            <person name="Feng X."/>
            <person name="Kazama D."/>
            <person name="Sato K."/>
            <person name="Kobayashi H."/>
        </authorList>
    </citation>
    <scope>NUCLEOTIDE SEQUENCE</scope>
    <source>
        <strain evidence="2">H4_3_1</strain>
    </source>
</reference>
<gene>
    <name evidence="2" type="ORF">hbim_02028</name>
</gene>
<accession>A0AAI8TNP5</accession>